<evidence type="ECO:0000256" key="1">
    <source>
        <dbReference type="ARBA" id="ARBA00007361"/>
    </source>
</evidence>
<dbReference type="PANTHER" id="PTHR10411">
    <property type="entry name" value="GROWTH ARREST AND DNA DAMAGE-INDUCIBLE PROTEIN GADD45"/>
    <property type="match status" value="1"/>
</dbReference>
<dbReference type="AlphaFoldDB" id="A0ABD3W769"/>
<comment type="similarity">
    <text evidence="1">Belongs to the GADD45 family.</text>
</comment>
<dbReference type="SUPFAM" id="SSF55315">
    <property type="entry name" value="L30e-like"/>
    <property type="match status" value="1"/>
</dbReference>
<accession>A0ABD3W769</accession>
<feature type="domain" description="Ribosomal protein eL8/eL30/eS12/Gadd45" evidence="2">
    <location>
        <begin position="27"/>
        <end position="101"/>
    </location>
</feature>
<dbReference type="EMBL" id="JBJQND010000008">
    <property type="protein sequence ID" value="KAL3869246.1"/>
    <property type="molecule type" value="Genomic_DNA"/>
</dbReference>
<evidence type="ECO:0000313" key="4">
    <source>
        <dbReference type="Proteomes" id="UP001634394"/>
    </source>
</evidence>
<evidence type="ECO:0000259" key="2">
    <source>
        <dbReference type="Pfam" id="PF01248"/>
    </source>
</evidence>
<dbReference type="Pfam" id="PF01248">
    <property type="entry name" value="Ribosomal_L7Ae"/>
    <property type="match status" value="1"/>
</dbReference>
<evidence type="ECO:0000313" key="3">
    <source>
        <dbReference type="EMBL" id="KAL3869246.1"/>
    </source>
</evidence>
<dbReference type="InterPro" id="IPR029064">
    <property type="entry name" value="Ribosomal_eL30-like_sf"/>
</dbReference>
<reference evidence="3 4" key="1">
    <citation type="submission" date="2024-11" db="EMBL/GenBank/DDBJ databases">
        <title>Chromosome-level genome assembly of the freshwater bivalve Anodonta woodiana.</title>
        <authorList>
            <person name="Chen X."/>
        </authorList>
    </citation>
    <scope>NUCLEOTIDE SEQUENCE [LARGE SCALE GENOMIC DNA]</scope>
    <source>
        <strain evidence="3">MN2024</strain>
        <tissue evidence="3">Gills</tissue>
    </source>
</reference>
<dbReference type="InterPro" id="IPR024824">
    <property type="entry name" value="GADD45"/>
</dbReference>
<dbReference type="PANTHER" id="PTHR10411:SF8">
    <property type="entry name" value="FI09246P"/>
    <property type="match status" value="1"/>
</dbReference>
<dbReference type="Proteomes" id="UP001634394">
    <property type="component" value="Unassembled WGS sequence"/>
</dbReference>
<proteinExistence type="inferred from homology"/>
<gene>
    <name evidence="3" type="ORF">ACJMK2_041953</name>
</gene>
<dbReference type="Gene3D" id="3.30.1330.30">
    <property type="match status" value="1"/>
</dbReference>
<organism evidence="3 4">
    <name type="scientific">Sinanodonta woodiana</name>
    <name type="common">Chinese pond mussel</name>
    <name type="synonym">Anodonta woodiana</name>
    <dbReference type="NCBI Taxonomy" id="1069815"/>
    <lineage>
        <taxon>Eukaryota</taxon>
        <taxon>Metazoa</taxon>
        <taxon>Spiralia</taxon>
        <taxon>Lophotrochozoa</taxon>
        <taxon>Mollusca</taxon>
        <taxon>Bivalvia</taxon>
        <taxon>Autobranchia</taxon>
        <taxon>Heteroconchia</taxon>
        <taxon>Palaeoheterodonta</taxon>
        <taxon>Unionida</taxon>
        <taxon>Unionoidea</taxon>
        <taxon>Unionidae</taxon>
        <taxon>Unioninae</taxon>
        <taxon>Sinanodonta</taxon>
    </lineage>
</organism>
<dbReference type="InterPro" id="IPR004038">
    <property type="entry name" value="Ribosomal_eL8/eL30/eS12/Gad45"/>
</dbReference>
<sequence length="172" mass="19286">MTFPDVVEETVQKTDLDTMSVKIAKFLKEALQKAMSEGRLTSGVFECAKVFRMDPDKVRLCILPVTTSLDVAINIQHKLIEAYCWENEIQLLKVDSAEKLSVILNFGDKKKHQKSKNAMPVTTASVDCSCTDIYFTTVDSIKVEKIPKNICCTVLTSVMRLNLLHHKGDDSS</sequence>
<keyword evidence="4" id="KW-1185">Reference proteome</keyword>
<protein>
    <recommendedName>
        <fullName evidence="2">Ribosomal protein eL8/eL30/eS12/Gadd45 domain-containing protein</fullName>
    </recommendedName>
</protein>
<name>A0ABD3W769_SINWO</name>
<comment type="caution">
    <text evidence="3">The sequence shown here is derived from an EMBL/GenBank/DDBJ whole genome shotgun (WGS) entry which is preliminary data.</text>
</comment>